<keyword evidence="7" id="KW-1185">Reference proteome</keyword>
<feature type="transmembrane region" description="Helical" evidence="5">
    <location>
        <begin position="118"/>
        <end position="140"/>
    </location>
</feature>
<sequence>MPEHDENNKKIMPESTENTGVIYSDKVIREDIVQAVEPLAEDVTQNEPSEEEPTERAMSLLDHLEELRRRLIVVIAAIAIGSTFCYFYAAEITAFITAPAGKLYYMNPSEAFFTYLKVSFFAGFLLALPIVMYQLWAFIVPAMTNKERTASVLLVPSSIVLFFVGLFFSYYFVLPAGIKFFMGFATENLQPMFSIGQYLSFVISFLVPFGFIFELPLFIFVMARLGIIGSGFLVAKRKMVLFLSFVIGAFISPTPDVFSQTMVAVPMILLYEVSILIVKYILRK</sequence>
<dbReference type="Pfam" id="PF00902">
    <property type="entry name" value="TatC"/>
    <property type="match status" value="1"/>
</dbReference>
<dbReference type="Proteomes" id="UP000216752">
    <property type="component" value="Chromosome"/>
</dbReference>
<feature type="transmembrane region" description="Helical" evidence="5">
    <location>
        <begin position="152"/>
        <end position="178"/>
    </location>
</feature>
<comment type="subcellular location">
    <subcellularLocation>
        <location evidence="5">Cell membrane</location>
        <topology evidence="5">Multi-pass membrane protein</topology>
    </subcellularLocation>
    <subcellularLocation>
        <location evidence="1">Membrane</location>
        <topology evidence="1">Multi-pass membrane protein</topology>
    </subcellularLocation>
</comment>
<organism evidence="6 7">
    <name type="scientific">Sporomusa silvacetica DSM 10669</name>
    <dbReference type="NCBI Taxonomy" id="1123289"/>
    <lineage>
        <taxon>Bacteria</taxon>
        <taxon>Bacillati</taxon>
        <taxon>Bacillota</taxon>
        <taxon>Negativicutes</taxon>
        <taxon>Selenomonadales</taxon>
        <taxon>Sporomusaceae</taxon>
        <taxon>Sporomusa</taxon>
    </lineage>
</organism>
<evidence type="ECO:0000313" key="7">
    <source>
        <dbReference type="Proteomes" id="UP000216752"/>
    </source>
</evidence>
<keyword evidence="5" id="KW-1003">Cell membrane</keyword>
<feature type="transmembrane region" description="Helical" evidence="5">
    <location>
        <begin position="261"/>
        <end position="282"/>
    </location>
</feature>
<name>A0ABZ3IJB1_9FIRM</name>
<feature type="transmembrane region" description="Helical" evidence="5">
    <location>
        <begin position="198"/>
        <end position="227"/>
    </location>
</feature>
<gene>
    <name evidence="5 6" type="primary">tatC</name>
    <name evidence="6" type="ORF">SPSIL_019230</name>
</gene>
<evidence type="ECO:0000256" key="3">
    <source>
        <dbReference type="ARBA" id="ARBA00022989"/>
    </source>
</evidence>
<dbReference type="EMBL" id="CP155573">
    <property type="protein sequence ID" value="XFO65777.1"/>
    <property type="molecule type" value="Genomic_DNA"/>
</dbReference>
<keyword evidence="5" id="KW-0653">Protein transport</keyword>
<dbReference type="NCBIfam" id="TIGR00945">
    <property type="entry name" value="tatC"/>
    <property type="match status" value="1"/>
</dbReference>
<keyword evidence="4 5" id="KW-0472">Membrane</keyword>
<keyword evidence="2 5" id="KW-0812">Transmembrane</keyword>
<keyword evidence="5" id="KW-0811">Translocation</keyword>
<dbReference type="PANTHER" id="PTHR30371:SF0">
    <property type="entry name" value="SEC-INDEPENDENT PROTEIN TRANSLOCASE PROTEIN TATC, CHLOROPLASTIC-RELATED"/>
    <property type="match status" value="1"/>
</dbReference>
<protein>
    <recommendedName>
        <fullName evidence="5">Sec-independent protein translocase protein TatC</fullName>
    </recommendedName>
</protein>
<proteinExistence type="inferred from homology"/>
<dbReference type="InterPro" id="IPR002033">
    <property type="entry name" value="TatC"/>
</dbReference>
<dbReference type="PANTHER" id="PTHR30371">
    <property type="entry name" value="SEC-INDEPENDENT PROTEIN TRANSLOCASE PROTEIN TATC"/>
    <property type="match status" value="1"/>
</dbReference>
<accession>A0ABZ3IJB1</accession>
<dbReference type="PRINTS" id="PR01840">
    <property type="entry name" value="TATCFAMILY"/>
</dbReference>
<evidence type="ECO:0000256" key="4">
    <source>
        <dbReference type="ARBA" id="ARBA00023136"/>
    </source>
</evidence>
<evidence type="ECO:0000256" key="1">
    <source>
        <dbReference type="ARBA" id="ARBA00004141"/>
    </source>
</evidence>
<keyword evidence="3 5" id="KW-1133">Transmembrane helix</keyword>
<dbReference type="RefSeq" id="WP_245867556.1">
    <property type="nucleotide sequence ID" value="NZ_CP155573.1"/>
</dbReference>
<keyword evidence="5" id="KW-0813">Transport</keyword>
<dbReference type="HAMAP" id="MF_00902">
    <property type="entry name" value="TatC"/>
    <property type="match status" value="1"/>
</dbReference>
<comment type="function">
    <text evidence="5">Part of the twin-arginine translocation (Tat) system that transports large folded proteins containing a characteristic twin-arginine motif in their signal peptide across membranes.</text>
</comment>
<reference evidence="6" key="1">
    <citation type="submission" date="2024-05" db="EMBL/GenBank/DDBJ databases">
        <title>Isolation and characterization of Sporomusa carbonis sp. nov., a carboxydotrophic hydrogenogen in the genus of Sporomusa isolated from a charcoal burning pile.</title>
        <authorList>
            <person name="Boeer T."/>
            <person name="Rosenbaum F."/>
            <person name="Eysell L."/>
            <person name="Mueller V."/>
            <person name="Daniel R."/>
            <person name="Poehlein A."/>
        </authorList>
    </citation>
    <scope>NUCLEOTIDE SEQUENCE [LARGE SCALE GENOMIC DNA]</scope>
    <source>
        <strain evidence="6">DSM 10669</strain>
    </source>
</reference>
<evidence type="ECO:0000313" key="6">
    <source>
        <dbReference type="EMBL" id="XFO65777.1"/>
    </source>
</evidence>
<feature type="transmembrane region" description="Helical" evidence="5">
    <location>
        <begin position="239"/>
        <end position="255"/>
    </location>
</feature>
<evidence type="ECO:0000256" key="2">
    <source>
        <dbReference type="ARBA" id="ARBA00022692"/>
    </source>
</evidence>
<comment type="similarity">
    <text evidence="5">Belongs to the TatC family.</text>
</comment>
<evidence type="ECO:0000256" key="5">
    <source>
        <dbReference type="HAMAP-Rule" id="MF_00902"/>
    </source>
</evidence>
<feature type="transmembrane region" description="Helical" evidence="5">
    <location>
        <begin position="71"/>
        <end position="98"/>
    </location>
</feature>
<comment type="subunit">
    <text evidence="5">Forms a complex with TatA.</text>
</comment>